<keyword evidence="2 3" id="KW-0732">Signal</keyword>
<sequence>MKTQLIIAAAAATFAGGAMAADQGFYVGGNVGASTADVSGAGELKDTPSTWGVYGGYDFTRNFAVEMGYQDLGKTKAAGLESKNEAISVDLVGKYPVTERFDVYGKVGLAYMDRDLTGAGYDESKSGTAAKVGFGGEFKATQNVGIRAEVAHYAGGPKFETTNASFDSNQTIFTMGVNYKF</sequence>
<protein>
    <submittedName>
        <fullName evidence="5">Outer membrane beta-barrel protein</fullName>
    </submittedName>
</protein>
<accession>A0ABX7MAG2</accession>
<comment type="subcellular location">
    <subcellularLocation>
        <location evidence="1">Cell outer membrane</location>
    </subcellularLocation>
</comment>
<dbReference type="SUPFAM" id="SSF56925">
    <property type="entry name" value="OMPA-like"/>
    <property type="match status" value="1"/>
</dbReference>
<keyword evidence="6" id="KW-1185">Reference proteome</keyword>
<evidence type="ECO:0000313" key="6">
    <source>
        <dbReference type="Proteomes" id="UP000663570"/>
    </source>
</evidence>
<dbReference type="Proteomes" id="UP000663570">
    <property type="component" value="Chromosome"/>
</dbReference>
<evidence type="ECO:0000313" key="5">
    <source>
        <dbReference type="EMBL" id="QSI76487.1"/>
    </source>
</evidence>
<proteinExistence type="predicted"/>
<dbReference type="InterPro" id="IPR011250">
    <property type="entry name" value="OMP/PagP_B-barrel"/>
</dbReference>
<gene>
    <name evidence="5" type="ORF">JY500_18820</name>
</gene>
<dbReference type="RefSeq" id="WP_206254154.1">
    <property type="nucleotide sequence ID" value="NZ_CP071060.1"/>
</dbReference>
<evidence type="ECO:0000256" key="3">
    <source>
        <dbReference type="SAM" id="SignalP"/>
    </source>
</evidence>
<dbReference type="Pfam" id="PF13505">
    <property type="entry name" value="OMP_b-brl"/>
    <property type="match status" value="1"/>
</dbReference>
<organism evidence="5 6">
    <name type="scientific">Niveibacterium microcysteis</name>
    <dbReference type="NCBI Taxonomy" id="2811415"/>
    <lineage>
        <taxon>Bacteria</taxon>
        <taxon>Pseudomonadati</taxon>
        <taxon>Pseudomonadota</taxon>
        <taxon>Betaproteobacteria</taxon>
        <taxon>Rhodocyclales</taxon>
        <taxon>Rhodocyclaceae</taxon>
        <taxon>Niveibacterium</taxon>
    </lineage>
</organism>
<dbReference type="Gene3D" id="2.40.160.20">
    <property type="match status" value="1"/>
</dbReference>
<name>A0ABX7MAG2_9RHOO</name>
<feature type="chain" id="PRO_5046719745" evidence="3">
    <location>
        <begin position="21"/>
        <end position="181"/>
    </location>
</feature>
<reference evidence="5 6" key="1">
    <citation type="submission" date="2021-02" db="EMBL/GenBank/DDBJ databases">
        <title>Niveibacterium changnyeongensis HC41.</title>
        <authorList>
            <person name="Kang M."/>
        </authorList>
    </citation>
    <scope>NUCLEOTIDE SEQUENCE [LARGE SCALE GENOMIC DNA]</scope>
    <source>
        <strain evidence="5 6">HC41</strain>
    </source>
</reference>
<feature type="domain" description="Outer membrane protein beta-barrel" evidence="4">
    <location>
        <begin position="7"/>
        <end position="181"/>
    </location>
</feature>
<evidence type="ECO:0000259" key="4">
    <source>
        <dbReference type="Pfam" id="PF13505"/>
    </source>
</evidence>
<feature type="signal peptide" evidence="3">
    <location>
        <begin position="1"/>
        <end position="20"/>
    </location>
</feature>
<evidence type="ECO:0000256" key="2">
    <source>
        <dbReference type="ARBA" id="ARBA00022729"/>
    </source>
</evidence>
<dbReference type="InterPro" id="IPR027385">
    <property type="entry name" value="Beta-barrel_OMP"/>
</dbReference>
<dbReference type="EMBL" id="CP071060">
    <property type="protein sequence ID" value="QSI76487.1"/>
    <property type="molecule type" value="Genomic_DNA"/>
</dbReference>
<evidence type="ECO:0000256" key="1">
    <source>
        <dbReference type="ARBA" id="ARBA00004442"/>
    </source>
</evidence>